<feature type="transmembrane region" description="Helical" evidence="8">
    <location>
        <begin position="186"/>
        <end position="207"/>
    </location>
</feature>
<dbReference type="AlphaFoldDB" id="A0A2S9YB01"/>
<dbReference type="PANTHER" id="PTHR34184:SF4">
    <property type="entry name" value="UPF0718 PROTEIN YCGR"/>
    <property type="match status" value="1"/>
</dbReference>
<evidence type="ECO:0000256" key="5">
    <source>
        <dbReference type="ARBA" id="ARBA00022989"/>
    </source>
</evidence>
<feature type="transmembrane region" description="Helical" evidence="8">
    <location>
        <begin position="61"/>
        <end position="80"/>
    </location>
</feature>
<feature type="transmembrane region" description="Helical" evidence="8">
    <location>
        <begin position="514"/>
        <end position="534"/>
    </location>
</feature>
<keyword evidence="6 8" id="KW-0472">Membrane</keyword>
<feature type="transmembrane region" description="Helical" evidence="8">
    <location>
        <begin position="36"/>
        <end position="55"/>
    </location>
</feature>
<dbReference type="EMBL" id="PVNK01000126">
    <property type="protein sequence ID" value="PRQ02191.1"/>
    <property type="molecule type" value="Genomic_DNA"/>
</dbReference>
<feature type="transmembrane region" description="Helical" evidence="8">
    <location>
        <begin position="453"/>
        <end position="481"/>
    </location>
</feature>
<dbReference type="Pfam" id="PF03773">
    <property type="entry name" value="ArsP_1"/>
    <property type="match status" value="1"/>
</dbReference>
<proteinExistence type="inferred from homology"/>
<name>A0A2S9YB01_9BACT</name>
<evidence type="ECO:0000256" key="6">
    <source>
        <dbReference type="ARBA" id="ARBA00023136"/>
    </source>
</evidence>
<keyword evidence="10" id="KW-1185">Reference proteome</keyword>
<dbReference type="InterPro" id="IPR052923">
    <property type="entry name" value="UPF0718"/>
</dbReference>
<feature type="transmembrane region" description="Helical" evidence="8">
    <location>
        <begin position="293"/>
        <end position="314"/>
    </location>
</feature>
<comment type="similarity">
    <text evidence="2">Belongs to the UPF0718 family.</text>
</comment>
<feature type="transmembrane region" description="Helical" evidence="8">
    <location>
        <begin position="6"/>
        <end position="24"/>
    </location>
</feature>
<accession>A0A2S9YB01</accession>
<evidence type="ECO:0000256" key="8">
    <source>
        <dbReference type="SAM" id="Phobius"/>
    </source>
</evidence>
<evidence type="ECO:0000256" key="3">
    <source>
        <dbReference type="ARBA" id="ARBA00022475"/>
    </source>
</evidence>
<feature type="region of interest" description="Disordered" evidence="7">
    <location>
        <begin position="595"/>
        <end position="622"/>
    </location>
</feature>
<dbReference type="InterPro" id="IPR005524">
    <property type="entry name" value="DUF318"/>
</dbReference>
<evidence type="ECO:0000313" key="10">
    <source>
        <dbReference type="Proteomes" id="UP000237968"/>
    </source>
</evidence>
<feature type="transmembrane region" description="Helical" evidence="8">
    <location>
        <begin position="155"/>
        <end position="174"/>
    </location>
</feature>
<evidence type="ECO:0000256" key="2">
    <source>
        <dbReference type="ARBA" id="ARBA00006386"/>
    </source>
</evidence>
<gene>
    <name evidence="9" type="ORF">ENSA5_25260</name>
</gene>
<sequence>MATFSNGEYMLVASIAALFAIPLLHRVAERAGRAYSLLDGFVVVAVVGLALLEIIPLGVELAGWPALLAVIVGLLLPNFAERRFGGKSTRRAAAWAALAGMAFHAFTDGLALVGSQAHGHSEALGWAVTLHRVPEGLAVWWMLTGPDADDKSGRRAGFVGLAMLAAATLGGYVVGGATTVLDNSGFVGLLEAFVGGLLLHVASHGLGSSRSKRAAEHRYLPGVGGLLGLIAVVGLFVVPAAREGQAAFEAFWELLLESAPALLLAYGFAGLIGSVMGEAPARWLRRGGATSQAMRGVVFGLPLPLCSCGVVPVYRSLVDRRVPATAALAFLVATPELGLDAVLLSVPLLGVDMALLRVGVAFVLALAIGGVVGGWAERRAAELAPASAKVEVPRDAPPPEPKPLAGRLVDGLRTGYGEVLDSTGPWILVGLMFAALIQPWIDAEFFTSLGPVLQVVAFGLLGLPVYVCATGATPLVAVLIAKGLSPGAALAFLLTGPATNVTTFGVLEQLHGRKVALAFAAAMIVGVLGLGWGVNALWPEVGAASGVAGSHEGHGPLAIVSAVLLGGLFMVSLVRQGPRGFLGRLWELGGHDHDHGHGHGHHHHHHDHDHDHDDHDQAAASRGSSCCSHDCH</sequence>
<dbReference type="OrthoDB" id="9770315at2"/>
<dbReference type="GO" id="GO:0005886">
    <property type="term" value="C:plasma membrane"/>
    <property type="evidence" value="ECO:0007669"/>
    <property type="project" value="UniProtKB-SubCell"/>
</dbReference>
<dbReference type="RefSeq" id="WP_106391928.1">
    <property type="nucleotide sequence ID" value="NZ_PVNK01000126.1"/>
</dbReference>
<feature type="compositionally biased region" description="Basic residues" evidence="7">
    <location>
        <begin position="598"/>
        <end position="607"/>
    </location>
</feature>
<feature type="transmembrane region" description="Helical" evidence="8">
    <location>
        <begin position="355"/>
        <end position="376"/>
    </location>
</feature>
<organism evidence="9 10">
    <name type="scientific">Enhygromyxa salina</name>
    <dbReference type="NCBI Taxonomy" id="215803"/>
    <lineage>
        <taxon>Bacteria</taxon>
        <taxon>Pseudomonadati</taxon>
        <taxon>Myxococcota</taxon>
        <taxon>Polyangia</taxon>
        <taxon>Nannocystales</taxon>
        <taxon>Nannocystaceae</taxon>
        <taxon>Enhygromyxa</taxon>
    </lineage>
</organism>
<comment type="caution">
    <text evidence="9">The sequence shown here is derived from an EMBL/GenBank/DDBJ whole genome shotgun (WGS) entry which is preliminary data.</text>
</comment>
<reference evidence="9 10" key="1">
    <citation type="submission" date="2018-03" db="EMBL/GenBank/DDBJ databases">
        <title>Draft Genome Sequences of the Obligatory Marine Myxobacteria Enhygromyxa salina SWB005.</title>
        <authorList>
            <person name="Poehlein A."/>
            <person name="Moghaddam J.A."/>
            <person name="Harms H."/>
            <person name="Alanjari M."/>
            <person name="Koenig G.M."/>
            <person name="Daniel R."/>
            <person name="Schaeberle T.F."/>
        </authorList>
    </citation>
    <scope>NUCLEOTIDE SEQUENCE [LARGE SCALE GENOMIC DNA]</scope>
    <source>
        <strain evidence="9 10">SWB005</strain>
    </source>
</reference>
<feature type="transmembrane region" description="Helical" evidence="8">
    <location>
        <begin position="554"/>
        <end position="574"/>
    </location>
</feature>
<feature type="transmembrane region" description="Helical" evidence="8">
    <location>
        <begin position="219"/>
        <end position="241"/>
    </location>
</feature>
<keyword evidence="4 8" id="KW-0812">Transmembrane</keyword>
<evidence type="ECO:0000256" key="1">
    <source>
        <dbReference type="ARBA" id="ARBA00004651"/>
    </source>
</evidence>
<keyword evidence="5 8" id="KW-1133">Transmembrane helix</keyword>
<feature type="transmembrane region" description="Helical" evidence="8">
    <location>
        <begin position="261"/>
        <end position="281"/>
    </location>
</feature>
<comment type="subcellular location">
    <subcellularLocation>
        <location evidence="1">Cell membrane</location>
        <topology evidence="1">Multi-pass membrane protein</topology>
    </subcellularLocation>
</comment>
<feature type="compositionally biased region" description="Basic and acidic residues" evidence="7">
    <location>
        <begin position="608"/>
        <end position="617"/>
    </location>
</feature>
<evidence type="ECO:0000313" key="9">
    <source>
        <dbReference type="EMBL" id="PRQ02191.1"/>
    </source>
</evidence>
<protein>
    <submittedName>
        <fullName evidence="9">Putative permease</fullName>
    </submittedName>
</protein>
<dbReference type="Proteomes" id="UP000237968">
    <property type="component" value="Unassembled WGS sequence"/>
</dbReference>
<evidence type="ECO:0000256" key="4">
    <source>
        <dbReference type="ARBA" id="ARBA00022692"/>
    </source>
</evidence>
<keyword evidence="3" id="KW-1003">Cell membrane</keyword>
<dbReference type="PANTHER" id="PTHR34184">
    <property type="entry name" value="UPF0718 PROTEIN YCGR"/>
    <property type="match status" value="1"/>
</dbReference>
<evidence type="ECO:0000256" key="7">
    <source>
        <dbReference type="SAM" id="MobiDB-lite"/>
    </source>
</evidence>